<name>A0A5R8XX75_9BACT</name>
<dbReference type="Proteomes" id="UP000308901">
    <property type="component" value="Unassembled WGS sequence"/>
</dbReference>
<dbReference type="OrthoDB" id="9800545at2"/>
<dbReference type="EMBL" id="VANU01000010">
    <property type="protein sequence ID" value="TLP35177.1"/>
    <property type="molecule type" value="Genomic_DNA"/>
</dbReference>
<feature type="chain" id="PRO_5039889197" evidence="2">
    <location>
        <begin position="21"/>
        <end position="245"/>
    </location>
</feature>
<dbReference type="InterPro" id="IPR036249">
    <property type="entry name" value="Thioredoxin-like_sf"/>
</dbReference>
<organism evidence="4 5">
    <name type="scientific">Arcobacter arenosus</name>
    <dbReference type="NCBI Taxonomy" id="2576037"/>
    <lineage>
        <taxon>Bacteria</taxon>
        <taxon>Pseudomonadati</taxon>
        <taxon>Campylobacterota</taxon>
        <taxon>Epsilonproteobacteria</taxon>
        <taxon>Campylobacterales</taxon>
        <taxon>Arcobacteraceae</taxon>
        <taxon>Arcobacter</taxon>
    </lineage>
</organism>
<reference evidence="4 5" key="1">
    <citation type="submission" date="2019-05" db="EMBL/GenBank/DDBJ databases">
        <title>Arcobacter sp. nov., isolated from sea sediment.</title>
        <authorList>
            <person name="Kim W."/>
        </authorList>
    </citation>
    <scope>NUCLEOTIDE SEQUENCE [LARGE SCALE GENOMIC DNA]</scope>
    <source>
        <strain evidence="4 5">CAU 1517</strain>
    </source>
</reference>
<proteinExistence type="predicted"/>
<dbReference type="CDD" id="cd03020">
    <property type="entry name" value="DsbA_DsbC_DsbG"/>
    <property type="match status" value="1"/>
</dbReference>
<evidence type="ECO:0000313" key="5">
    <source>
        <dbReference type="Proteomes" id="UP000308901"/>
    </source>
</evidence>
<evidence type="ECO:0000259" key="3">
    <source>
        <dbReference type="Pfam" id="PF13098"/>
    </source>
</evidence>
<protein>
    <submittedName>
        <fullName evidence="4">DsbC family protein</fullName>
    </submittedName>
</protein>
<sequence>MLKLIKTVLVLFALTSFANAMEQISDKLVKEIESLNLFQGAQVKVLRGFDSGDLYLLNVTVRGQQSKIYLTKDKKYLIAGDVVNTESGRALDIPDLPVDIKPTLGKEAFTFGKGNDEYVLFTDPECPYCKKFESYFSQIEDKVKIRVFFYPLPSHANAKDISIYIMSQKSYGDKVKAMTTTKADTPAFVNRKIDEKELAKLEKTLEEQMEIANKLGVRGTPSVFDTKGNKVSWVEMLQKYGVKVQ</sequence>
<dbReference type="InterPro" id="IPR051470">
    <property type="entry name" value="Thiol:disulfide_interchange"/>
</dbReference>
<dbReference type="SUPFAM" id="SSF52833">
    <property type="entry name" value="Thioredoxin-like"/>
    <property type="match status" value="1"/>
</dbReference>
<dbReference type="InterPro" id="IPR033954">
    <property type="entry name" value="DiS-bond_Isoase_DsbC/G"/>
</dbReference>
<comment type="caution">
    <text evidence="4">The sequence shown here is derived from an EMBL/GenBank/DDBJ whole genome shotgun (WGS) entry which is preliminary data.</text>
</comment>
<dbReference type="InterPro" id="IPR012336">
    <property type="entry name" value="Thioredoxin-like_fold"/>
</dbReference>
<gene>
    <name evidence="4" type="ORF">FDK22_15325</name>
</gene>
<evidence type="ECO:0000256" key="1">
    <source>
        <dbReference type="SAM" id="Coils"/>
    </source>
</evidence>
<evidence type="ECO:0000313" key="4">
    <source>
        <dbReference type="EMBL" id="TLP35177.1"/>
    </source>
</evidence>
<evidence type="ECO:0000256" key="2">
    <source>
        <dbReference type="SAM" id="SignalP"/>
    </source>
</evidence>
<dbReference type="RefSeq" id="WP_138153868.1">
    <property type="nucleotide sequence ID" value="NZ_VANU01000010.1"/>
</dbReference>
<keyword evidence="1" id="KW-0175">Coiled coil</keyword>
<dbReference type="AlphaFoldDB" id="A0A5R8XX75"/>
<dbReference type="PANTHER" id="PTHR35272">
    <property type="entry name" value="THIOL:DISULFIDE INTERCHANGE PROTEIN DSBC-RELATED"/>
    <property type="match status" value="1"/>
</dbReference>
<dbReference type="PANTHER" id="PTHR35272:SF3">
    <property type="entry name" value="THIOL:DISULFIDE INTERCHANGE PROTEIN DSBC"/>
    <property type="match status" value="1"/>
</dbReference>
<dbReference type="Gene3D" id="3.40.30.10">
    <property type="entry name" value="Glutaredoxin"/>
    <property type="match status" value="1"/>
</dbReference>
<keyword evidence="2" id="KW-0732">Signal</keyword>
<accession>A0A5R8XX75</accession>
<feature type="signal peptide" evidence="2">
    <location>
        <begin position="1"/>
        <end position="20"/>
    </location>
</feature>
<feature type="domain" description="Thioredoxin-like fold" evidence="3">
    <location>
        <begin position="118"/>
        <end position="229"/>
    </location>
</feature>
<feature type="coiled-coil region" evidence="1">
    <location>
        <begin position="191"/>
        <end position="218"/>
    </location>
</feature>
<keyword evidence="5" id="KW-1185">Reference proteome</keyword>
<dbReference type="Pfam" id="PF13098">
    <property type="entry name" value="Thioredoxin_2"/>
    <property type="match status" value="1"/>
</dbReference>